<dbReference type="Pfam" id="PF07876">
    <property type="entry name" value="Dabb"/>
    <property type="match status" value="1"/>
</dbReference>
<dbReference type="SUPFAM" id="SSF54909">
    <property type="entry name" value="Dimeric alpha+beta barrel"/>
    <property type="match status" value="1"/>
</dbReference>
<dbReference type="OrthoDB" id="9816070at2"/>
<dbReference type="AlphaFoldDB" id="A0A9Q2NRM7"/>
<dbReference type="EMBL" id="JAFBXF010000005">
    <property type="protein sequence ID" value="MBM2417384.1"/>
    <property type="molecule type" value="Genomic_DNA"/>
</dbReference>
<dbReference type="InterPro" id="IPR011008">
    <property type="entry name" value="Dimeric_a/b-barrel"/>
</dbReference>
<dbReference type="Gene3D" id="3.30.70.100">
    <property type="match status" value="1"/>
</dbReference>
<organism evidence="2 4">
    <name type="scientific">Marivita cryptomonadis</name>
    <dbReference type="NCBI Taxonomy" id="505252"/>
    <lineage>
        <taxon>Bacteria</taxon>
        <taxon>Pseudomonadati</taxon>
        <taxon>Pseudomonadota</taxon>
        <taxon>Alphaproteobacteria</taxon>
        <taxon>Rhodobacterales</taxon>
        <taxon>Roseobacteraceae</taxon>
        <taxon>Marivita</taxon>
    </lineage>
</organism>
<dbReference type="GeneID" id="62639725"/>
<evidence type="ECO:0000313" key="4">
    <source>
        <dbReference type="Proteomes" id="UP000755667"/>
    </source>
</evidence>
<dbReference type="PROSITE" id="PS51502">
    <property type="entry name" value="S_R_A_B_BARREL"/>
    <property type="match status" value="1"/>
</dbReference>
<dbReference type="EMBL" id="JAFBXE010000005">
    <property type="protein sequence ID" value="MBM2412379.1"/>
    <property type="molecule type" value="Genomic_DNA"/>
</dbReference>
<name>A0A9Q2NRM7_9RHOB</name>
<sequence length="104" mass="11344">MILHCVFCDFRPDADRAACHAVLSELAQFSHTLDGVLGFDHGPNADYEGKSPRVSDGFVIRFSDREALAHYADHPTHKALGARLCDLCEDGADGIMVVDLVTND</sequence>
<reference evidence="2 5" key="1">
    <citation type="submission" date="2021-01" db="EMBL/GenBank/DDBJ databases">
        <title>Diatom-associated Roseobacters Show Island Model of Population Structure.</title>
        <authorList>
            <person name="Qu L."/>
            <person name="Feng X."/>
            <person name="Chen Y."/>
            <person name="Li L."/>
            <person name="Wang X."/>
            <person name="Hu Z."/>
            <person name="Wang H."/>
            <person name="Luo H."/>
        </authorList>
    </citation>
    <scope>NUCLEOTIDE SEQUENCE</scope>
    <source>
        <strain evidence="3 5">CC28-63</strain>
        <strain evidence="2">CC28-69</strain>
    </source>
</reference>
<dbReference type="Proteomes" id="UP000755667">
    <property type="component" value="Unassembled WGS sequence"/>
</dbReference>
<evidence type="ECO:0000259" key="1">
    <source>
        <dbReference type="PROSITE" id="PS51502"/>
    </source>
</evidence>
<dbReference type="SMART" id="SM00886">
    <property type="entry name" value="Dabb"/>
    <property type="match status" value="1"/>
</dbReference>
<proteinExistence type="predicted"/>
<dbReference type="InterPro" id="IPR013097">
    <property type="entry name" value="Dabb"/>
</dbReference>
<evidence type="ECO:0000313" key="5">
    <source>
        <dbReference type="Proteomes" id="UP000809440"/>
    </source>
</evidence>
<accession>A0A9Q2NRM7</accession>
<keyword evidence="5" id="KW-1185">Reference proteome</keyword>
<comment type="caution">
    <text evidence="2">The sequence shown here is derived from an EMBL/GenBank/DDBJ whole genome shotgun (WGS) entry which is preliminary data.</text>
</comment>
<dbReference type="Proteomes" id="UP000809440">
    <property type="component" value="Unassembled WGS sequence"/>
</dbReference>
<protein>
    <submittedName>
        <fullName evidence="2">Dabb family protein</fullName>
    </submittedName>
</protein>
<evidence type="ECO:0000313" key="2">
    <source>
        <dbReference type="EMBL" id="MBM2412379.1"/>
    </source>
</evidence>
<dbReference type="RefSeq" id="WP_085628001.1">
    <property type="nucleotide sequence ID" value="NZ_JAFBWU010000005.1"/>
</dbReference>
<gene>
    <name evidence="2" type="ORF">JQX41_08725</name>
    <name evidence="3" type="ORF">JQX48_10410</name>
</gene>
<feature type="domain" description="Stress-response A/B barrel" evidence="1">
    <location>
        <begin position="2"/>
        <end position="100"/>
    </location>
</feature>
<evidence type="ECO:0000313" key="3">
    <source>
        <dbReference type="EMBL" id="MBM2417384.1"/>
    </source>
</evidence>